<dbReference type="AlphaFoldDB" id="A0A0L6VMW9"/>
<keyword evidence="2" id="KW-1185">Reference proteome</keyword>
<dbReference type="VEuPathDB" id="FungiDB:VP01_1398g3"/>
<gene>
    <name evidence="1" type="ORF">VP01_1398g3</name>
</gene>
<evidence type="ECO:0000313" key="1">
    <source>
        <dbReference type="EMBL" id="KNZ61455.1"/>
    </source>
</evidence>
<name>A0A0L6VMW9_9BASI</name>
<accession>A0A0L6VMW9</accession>
<reference evidence="1 2" key="1">
    <citation type="submission" date="2015-08" db="EMBL/GenBank/DDBJ databases">
        <title>Next Generation Sequencing and Analysis of the Genome of Puccinia sorghi L Schw, the Causal Agent of Maize Common Rust.</title>
        <authorList>
            <person name="Rochi L."/>
            <person name="Burguener G."/>
            <person name="Darino M."/>
            <person name="Turjanski A."/>
            <person name="Kreff E."/>
            <person name="Dieguez M.J."/>
            <person name="Sacco F."/>
        </authorList>
    </citation>
    <scope>NUCLEOTIDE SEQUENCE [LARGE SCALE GENOMIC DNA]</scope>
    <source>
        <strain evidence="1 2">RO10H11247</strain>
    </source>
</reference>
<dbReference type="EMBL" id="LAVV01004431">
    <property type="protein sequence ID" value="KNZ61455.1"/>
    <property type="molecule type" value="Genomic_DNA"/>
</dbReference>
<sequence>MFATNDSITQPRSRRRTYNHEYQKKIHLLAFKHQQPAVAICKYLGQGCTHKNSTWNKYCTLSSEAKSIVKEGKYLQELSDELAIKGFIVMASQDHFNLFFYQEGTIIERKYLRMIVEEGDPLGGFHFFAEGIKKRICLDAENNTNSQNQKNKNERPHKVRKVNGINDFLDINKVTAGPACKLY</sequence>
<proteinExistence type="predicted"/>
<dbReference type="Proteomes" id="UP000037035">
    <property type="component" value="Unassembled WGS sequence"/>
</dbReference>
<evidence type="ECO:0000313" key="2">
    <source>
        <dbReference type="Proteomes" id="UP000037035"/>
    </source>
</evidence>
<comment type="caution">
    <text evidence="1">The sequence shown here is derived from an EMBL/GenBank/DDBJ whole genome shotgun (WGS) entry which is preliminary data.</text>
</comment>
<organism evidence="1 2">
    <name type="scientific">Puccinia sorghi</name>
    <dbReference type="NCBI Taxonomy" id="27349"/>
    <lineage>
        <taxon>Eukaryota</taxon>
        <taxon>Fungi</taxon>
        <taxon>Dikarya</taxon>
        <taxon>Basidiomycota</taxon>
        <taxon>Pucciniomycotina</taxon>
        <taxon>Pucciniomycetes</taxon>
        <taxon>Pucciniales</taxon>
        <taxon>Pucciniaceae</taxon>
        <taxon>Puccinia</taxon>
    </lineage>
</organism>
<protein>
    <submittedName>
        <fullName evidence="1">Uncharacterized protein</fullName>
    </submittedName>
</protein>